<dbReference type="Proteomes" id="UP000827872">
    <property type="component" value="Linkage Group LG03"/>
</dbReference>
<proteinExistence type="predicted"/>
<gene>
    <name evidence="1" type="ORF">K3G42_007826</name>
</gene>
<keyword evidence="2" id="KW-1185">Reference proteome</keyword>
<evidence type="ECO:0000313" key="2">
    <source>
        <dbReference type="Proteomes" id="UP000827872"/>
    </source>
</evidence>
<name>A0ACB8EGD2_9SAUR</name>
<reference evidence="1" key="1">
    <citation type="submission" date="2021-08" db="EMBL/GenBank/DDBJ databases">
        <title>The first chromosome-level gecko genome reveals the dynamic sex chromosomes of Neotropical dwarf geckos (Sphaerodactylidae: Sphaerodactylus).</title>
        <authorList>
            <person name="Pinto B.J."/>
            <person name="Keating S.E."/>
            <person name="Gamble T."/>
        </authorList>
    </citation>
    <scope>NUCLEOTIDE SEQUENCE</scope>
    <source>
        <strain evidence="1">TG3544</strain>
    </source>
</reference>
<evidence type="ECO:0000313" key="1">
    <source>
        <dbReference type="EMBL" id="KAH7991609.1"/>
    </source>
</evidence>
<dbReference type="EMBL" id="CM037616">
    <property type="protein sequence ID" value="KAH7991609.1"/>
    <property type="molecule type" value="Genomic_DNA"/>
</dbReference>
<protein>
    <submittedName>
        <fullName evidence="1">Uncharacterized protein</fullName>
    </submittedName>
</protein>
<sequence>MDLFALSEGHAVRQQRIIRASGEQVLLPCGNNSPYTRWFWFPLTPKCANISGESVEITWGPTKYNVTPIRFNQRLERQSPGSLLLSDLVMSDEGSYVCRLPNGSETRTLVEMKTGCHNNLTVSSQRLNESSLQLSCHPCQPVKVAGGFYWTLNSERLGRRRWAQKSHSGSYITLNPVRPVIWGRWECRSIANPTWVSEICLKPPTREDAADAPGGPKMKGAEIWIWALLVAGLAVVPILGTIVCLCKRRSAGR</sequence>
<accession>A0ACB8EGD2</accession>
<organism evidence="1 2">
    <name type="scientific">Sphaerodactylus townsendi</name>
    <dbReference type="NCBI Taxonomy" id="933632"/>
    <lineage>
        <taxon>Eukaryota</taxon>
        <taxon>Metazoa</taxon>
        <taxon>Chordata</taxon>
        <taxon>Craniata</taxon>
        <taxon>Vertebrata</taxon>
        <taxon>Euteleostomi</taxon>
        <taxon>Lepidosauria</taxon>
        <taxon>Squamata</taxon>
        <taxon>Bifurcata</taxon>
        <taxon>Gekkota</taxon>
        <taxon>Sphaerodactylidae</taxon>
        <taxon>Sphaerodactylus</taxon>
    </lineage>
</organism>
<comment type="caution">
    <text evidence="1">The sequence shown here is derived from an EMBL/GenBank/DDBJ whole genome shotgun (WGS) entry which is preliminary data.</text>
</comment>